<dbReference type="Gene3D" id="3.40.50.1010">
    <property type="entry name" value="5'-nuclease"/>
    <property type="match status" value="1"/>
</dbReference>
<dbReference type="Proteomes" id="UP001327560">
    <property type="component" value="Chromosome 7"/>
</dbReference>
<dbReference type="InterPro" id="IPR041966">
    <property type="entry name" value="LOTUS-like"/>
</dbReference>
<evidence type="ECO:0000256" key="1">
    <source>
        <dbReference type="SAM" id="MobiDB-lite"/>
    </source>
</evidence>
<dbReference type="GO" id="GO:0005777">
    <property type="term" value="C:peroxisome"/>
    <property type="evidence" value="ECO:0007669"/>
    <property type="project" value="InterPro"/>
</dbReference>
<sequence>MKTLRPRSFYIHSISTSSLSAPRLSLLFLHSIAGDGAPALRRKSNPFPSWLGTFFHSFNSSSRKHDEEHSKKLEIQVFWDFENCNIPDGVNVFRVAHRIKTALLSKGIDGPVTITAFGDVSQLSRNSQIALISTGVHLSHVPNGKKNNSDRFLMAHLLYWVQKNPPPAHFFLISGDSDFAIMLQRLRMSNYNILLACKDSSPGVLLSVATFMWSWPCLVKGERATVKQFNHPPNSLYGGHHKAVLHDPFSTMDQAAQNDESMKLTSESKPRKIPKDFVNAIRQILYSYPEGISVSELRTELKRINIIMDKDFFGYKKFSHLLASMPSVLKLIPNASLESQPLVVGTHRRTTDSPPSVLKPNQDVDASDGEKSHTPKQNEKHPSTTLSTELDPASTICGAPANQKEIDLDSSENVSIHTQEHVTDEQTFLGSEHHKKETFFSNKGNDMKVNDYVPTSEQRKNISVERGFLQMIWKVWNGTSASDPVGGVDNISELSHEDFGKAESHSICRTTKKSKTEDKAAKLKNNFSSEPKTIPSFMETVKSFGKDKTIGLSQIPSGSPDTKESFFSQIASWLIFWKSGKHQQIISAPQKQVIADKENHTESNNNQNNTIKPSLLGAFSKGYFLDALESFFLTSEGADLILKSRTREELVHGLQKDGPWVLKDLTEAEYFELVNSMIVEKKWLEESNSQMFPFKLSLAKQECAPSLVHSSNGLSSLFMGRSSKSNMHKQVEQERLGHNSRLVGRPFDQTIHSKPPQNFVDLRFWFQRVYKGFEDVEPEDLQKLFESKFNTKLISSNYGHPNLQSLIVACLADDDDYCLEKSKSSPSREKILSDCQKLLVELLNEYPDGFNMSIFKSAFSQRYDYTLDVLKLGYPKLSSFLQIMPGVRIESSFIIPVESFGSDSSWSSKPVIETLDHSLHEDKGAAIHRDNGGESSTDSAWEELGPVSETAIKDGTTADQAKDGATYEEVSLSDESFSDSEDDSHYQLEEPEGKSNRWEEDSSLLQILDSWYGSKEVGVKQQVQSTEEDAGNNNSPSKEGSEEDQGEAVDGLVDCSKSITHDGLADCSKIITQTLVDVNPTDKQKVKVRPSKRYNFVSEQPNEKEKLVESILDSLKKAGSSKMHS</sequence>
<feature type="compositionally biased region" description="Basic and acidic residues" evidence="1">
    <location>
        <begin position="983"/>
        <end position="1000"/>
    </location>
</feature>
<dbReference type="Pfam" id="PF01936">
    <property type="entry name" value="NYN"/>
    <property type="match status" value="1"/>
</dbReference>
<evidence type="ECO:0000313" key="3">
    <source>
        <dbReference type="EMBL" id="WOL15533.1"/>
    </source>
</evidence>
<organism evidence="3 4">
    <name type="scientific">Canna indica</name>
    <name type="common">Indian-shot</name>
    <dbReference type="NCBI Taxonomy" id="4628"/>
    <lineage>
        <taxon>Eukaryota</taxon>
        <taxon>Viridiplantae</taxon>
        <taxon>Streptophyta</taxon>
        <taxon>Embryophyta</taxon>
        <taxon>Tracheophyta</taxon>
        <taxon>Spermatophyta</taxon>
        <taxon>Magnoliopsida</taxon>
        <taxon>Liliopsida</taxon>
        <taxon>Zingiberales</taxon>
        <taxon>Cannaceae</taxon>
        <taxon>Canna</taxon>
    </lineage>
</organism>
<dbReference type="Pfam" id="PF12872">
    <property type="entry name" value="OST-HTH"/>
    <property type="match status" value="2"/>
</dbReference>
<dbReference type="AlphaFoldDB" id="A0AAQ3KYU0"/>
<name>A0AAQ3KYU0_9LILI</name>
<dbReference type="PANTHER" id="PTHR14379:SF6">
    <property type="entry name" value="EMB|CAB71880.1"/>
    <property type="match status" value="1"/>
</dbReference>
<dbReference type="CDD" id="cd10910">
    <property type="entry name" value="PIN_limkain_b1_N_like"/>
    <property type="match status" value="1"/>
</dbReference>
<evidence type="ECO:0000313" key="4">
    <source>
        <dbReference type="Proteomes" id="UP001327560"/>
    </source>
</evidence>
<dbReference type="Gene3D" id="3.30.420.610">
    <property type="entry name" value="LOTUS domain-like"/>
    <property type="match status" value="2"/>
</dbReference>
<feature type="region of interest" description="Disordered" evidence="1">
    <location>
        <begin position="1018"/>
        <end position="1054"/>
    </location>
</feature>
<evidence type="ECO:0000259" key="2">
    <source>
        <dbReference type="PROSITE" id="PS51644"/>
    </source>
</evidence>
<dbReference type="InterPro" id="IPR024768">
    <property type="entry name" value="Marf1"/>
</dbReference>
<keyword evidence="4" id="KW-1185">Reference proteome</keyword>
<feature type="domain" description="HTH OST-type" evidence="2">
    <location>
        <begin position="831"/>
        <end position="905"/>
    </location>
</feature>
<dbReference type="EMBL" id="CP136896">
    <property type="protein sequence ID" value="WOL15533.1"/>
    <property type="molecule type" value="Genomic_DNA"/>
</dbReference>
<dbReference type="PANTHER" id="PTHR14379">
    <property type="entry name" value="LIMKAIN B LKAP"/>
    <property type="match status" value="1"/>
</dbReference>
<dbReference type="CDD" id="cd08824">
    <property type="entry name" value="LOTUS"/>
    <property type="match status" value="2"/>
</dbReference>
<feature type="compositionally biased region" description="Polar residues" evidence="1">
    <location>
        <begin position="1021"/>
        <end position="1038"/>
    </location>
</feature>
<proteinExistence type="predicted"/>
<gene>
    <name evidence="3" type="ORF">Cni_G24314</name>
</gene>
<dbReference type="InterPro" id="IPR021139">
    <property type="entry name" value="NYN"/>
</dbReference>
<protein>
    <recommendedName>
        <fullName evidence="2">HTH OST-type domain-containing protein</fullName>
    </recommendedName>
</protein>
<feature type="compositionally biased region" description="Basic and acidic residues" evidence="1">
    <location>
        <begin position="368"/>
        <end position="382"/>
    </location>
</feature>
<accession>A0AAQ3KYU0</accession>
<reference evidence="3 4" key="1">
    <citation type="submission" date="2023-10" db="EMBL/GenBank/DDBJ databases">
        <title>Chromosome-scale genome assembly provides insights into flower coloration mechanisms of Canna indica.</title>
        <authorList>
            <person name="Li C."/>
        </authorList>
    </citation>
    <scope>NUCLEOTIDE SEQUENCE [LARGE SCALE GENOMIC DNA]</scope>
    <source>
        <tissue evidence="3">Flower</tissue>
    </source>
</reference>
<feature type="domain" description="HTH OST-type" evidence="2">
    <location>
        <begin position="273"/>
        <end position="348"/>
    </location>
</feature>
<dbReference type="GO" id="GO:0010468">
    <property type="term" value="P:regulation of gene expression"/>
    <property type="evidence" value="ECO:0007669"/>
    <property type="project" value="InterPro"/>
</dbReference>
<feature type="region of interest" description="Disordered" evidence="1">
    <location>
        <begin position="342"/>
        <end position="397"/>
    </location>
</feature>
<feature type="region of interest" description="Disordered" evidence="1">
    <location>
        <begin position="926"/>
        <end position="1000"/>
    </location>
</feature>
<dbReference type="GO" id="GO:0004540">
    <property type="term" value="F:RNA nuclease activity"/>
    <property type="evidence" value="ECO:0007669"/>
    <property type="project" value="InterPro"/>
</dbReference>
<dbReference type="InterPro" id="IPR025605">
    <property type="entry name" value="OST-HTH/LOTUS_dom"/>
</dbReference>
<dbReference type="PROSITE" id="PS51644">
    <property type="entry name" value="HTH_OST"/>
    <property type="match status" value="2"/>
</dbReference>